<dbReference type="Gene3D" id="3.40.1190.20">
    <property type="match status" value="1"/>
</dbReference>
<dbReference type="PROSITE" id="PS00583">
    <property type="entry name" value="PFKB_KINASES_1"/>
    <property type="match status" value="1"/>
</dbReference>
<evidence type="ECO:0000256" key="4">
    <source>
        <dbReference type="ARBA" id="ARBA00022840"/>
    </source>
</evidence>
<organism evidence="5 6">
    <name type="scientific">Marinitoga aeolica</name>
    <dbReference type="NCBI Taxonomy" id="2809031"/>
    <lineage>
        <taxon>Bacteria</taxon>
        <taxon>Thermotogati</taxon>
        <taxon>Thermotogota</taxon>
        <taxon>Thermotogae</taxon>
        <taxon>Petrotogales</taxon>
        <taxon>Petrotogaceae</taxon>
        <taxon>Marinitoga</taxon>
    </lineage>
</organism>
<reference evidence="5 6" key="1">
    <citation type="submission" date="2021-02" db="EMBL/GenBank/DDBJ databases">
        <title>Characterization of Marinitoga sp. nov. str. BP5-C20A.</title>
        <authorList>
            <person name="Erauso G."/>
            <person name="Postec A."/>
        </authorList>
    </citation>
    <scope>NUCLEOTIDE SEQUENCE [LARGE SCALE GENOMIC DNA]</scope>
    <source>
        <strain evidence="5 6">BP5-C20A</strain>
    </source>
</reference>
<proteinExistence type="predicted"/>
<gene>
    <name evidence="5" type="ORF">JRV97_08755</name>
</gene>
<dbReference type="RefSeq" id="WP_280998113.1">
    <property type="nucleotide sequence ID" value="NZ_CP069362.1"/>
</dbReference>
<dbReference type="InterPro" id="IPR023314">
    <property type="entry name" value="Myo_inos_IolC-like_sf"/>
</dbReference>
<evidence type="ECO:0008006" key="7">
    <source>
        <dbReference type="Google" id="ProtNLM"/>
    </source>
</evidence>
<evidence type="ECO:0000313" key="6">
    <source>
        <dbReference type="Proteomes" id="UP001232493"/>
    </source>
</evidence>
<dbReference type="EMBL" id="CP069362">
    <property type="protein sequence ID" value="WGS64458.1"/>
    <property type="molecule type" value="Genomic_DNA"/>
</dbReference>
<sequence length="239" mass="27348">MEIDVYGATFYDIYILGDAPHNSKIIEIPGGSGFNIAYTLYKLGYEINFNSFIGNDHKGKYLEDMIPFKLEKVEEKTATFISRNGNPLAVERKINDSNFKKIEKKSDVAIITTELSIKELIEIEKLGYKKIFFDIGPRPFIAENIFNNAFVLGTEKECKYRNCNLIKLGNRGIKFNNEIYNSNGKIAKYKTGLGDIFDAFFIHYILNNYSIEEAIKISIDKVEKVLDIPGAYNKINYLI</sequence>
<dbReference type="Proteomes" id="UP001232493">
    <property type="component" value="Chromosome"/>
</dbReference>
<keyword evidence="2" id="KW-0547">Nucleotide-binding</keyword>
<keyword evidence="1" id="KW-0808">Transferase</keyword>
<evidence type="ECO:0000256" key="1">
    <source>
        <dbReference type="ARBA" id="ARBA00022679"/>
    </source>
</evidence>
<evidence type="ECO:0000313" key="5">
    <source>
        <dbReference type="EMBL" id="WGS64458.1"/>
    </source>
</evidence>
<keyword evidence="6" id="KW-1185">Reference proteome</keyword>
<dbReference type="InterPro" id="IPR029056">
    <property type="entry name" value="Ribokinase-like"/>
</dbReference>
<keyword evidence="4" id="KW-0067">ATP-binding</keyword>
<evidence type="ECO:0000256" key="3">
    <source>
        <dbReference type="ARBA" id="ARBA00022777"/>
    </source>
</evidence>
<dbReference type="Gene3D" id="2.20.150.10">
    <property type="entry name" value="putative 5-dehydro-2- deoxygluconokinase"/>
    <property type="match status" value="1"/>
</dbReference>
<protein>
    <recommendedName>
        <fullName evidence="7">Sugar kinase, ribokinase</fullName>
    </recommendedName>
</protein>
<dbReference type="SUPFAM" id="SSF53613">
    <property type="entry name" value="Ribokinase-like"/>
    <property type="match status" value="1"/>
</dbReference>
<evidence type="ECO:0000256" key="2">
    <source>
        <dbReference type="ARBA" id="ARBA00022741"/>
    </source>
</evidence>
<name>A0ABY8PP96_9BACT</name>
<dbReference type="InterPro" id="IPR002173">
    <property type="entry name" value="Carboh/pur_kinase_PfkB_CS"/>
</dbReference>
<keyword evidence="3" id="KW-0418">Kinase</keyword>
<accession>A0ABY8PP96</accession>